<dbReference type="SUPFAM" id="SSF55811">
    <property type="entry name" value="Nudix"/>
    <property type="match status" value="1"/>
</dbReference>
<dbReference type="OrthoDB" id="9806150at2"/>
<sequence>MKILARKTTYQTRAFNIQTVELETPDGRRRSYDLVDHRDSISIVPLDPQGRILFVRQFRLGCAGPLLELPAGVLESGEDPHSGAAREIREETGMAADEWVRLGEFYLAPGYANEKMTVFLARSLRPDALAADDDEFLELVALPIAEAYALAHSGQIPDSKTLAALFLAEPFLKG</sequence>
<dbReference type="EMBL" id="LGCM01000014">
    <property type="protein sequence ID" value="KPL89862.1"/>
    <property type="molecule type" value="Genomic_DNA"/>
</dbReference>
<dbReference type="GO" id="GO:0016787">
    <property type="term" value="F:hydrolase activity"/>
    <property type="evidence" value="ECO:0007669"/>
    <property type="project" value="UniProtKB-KW"/>
</dbReference>
<dbReference type="GO" id="GO:0019693">
    <property type="term" value="P:ribose phosphate metabolic process"/>
    <property type="evidence" value="ECO:0007669"/>
    <property type="project" value="TreeGrafter"/>
</dbReference>
<organism evidence="4 5">
    <name type="scientific">Levilinea saccharolytica</name>
    <dbReference type="NCBI Taxonomy" id="229921"/>
    <lineage>
        <taxon>Bacteria</taxon>
        <taxon>Bacillati</taxon>
        <taxon>Chloroflexota</taxon>
        <taxon>Anaerolineae</taxon>
        <taxon>Anaerolineales</taxon>
        <taxon>Anaerolineaceae</taxon>
        <taxon>Levilinea</taxon>
    </lineage>
</organism>
<dbReference type="PANTHER" id="PTHR11839">
    <property type="entry name" value="UDP/ADP-SUGAR PYROPHOSPHATASE"/>
    <property type="match status" value="1"/>
</dbReference>
<feature type="domain" description="Nudix hydrolase" evidence="3">
    <location>
        <begin position="36"/>
        <end position="164"/>
    </location>
</feature>
<dbReference type="GO" id="GO:0005829">
    <property type="term" value="C:cytosol"/>
    <property type="evidence" value="ECO:0007669"/>
    <property type="project" value="TreeGrafter"/>
</dbReference>
<dbReference type="CDD" id="cd03424">
    <property type="entry name" value="NUDIX_ADPRase_Nudt5_UGPPase_Nudt14"/>
    <property type="match status" value="1"/>
</dbReference>
<dbReference type="AlphaFoldDB" id="A0A0P6YJJ2"/>
<dbReference type="Pfam" id="PF00293">
    <property type="entry name" value="NUDIX"/>
    <property type="match status" value="1"/>
</dbReference>
<comment type="caution">
    <text evidence="4">The sequence shown here is derived from an EMBL/GenBank/DDBJ whole genome shotgun (WGS) entry which is preliminary data.</text>
</comment>
<dbReference type="PROSITE" id="PS51462">
    <property type="entry name" value="NUDIX"/>
    <property type="match status" value="1"/>
</dbReference>
<dbReference type="InterPro" id="IPR020084">
    <property type="entry name" value="NUDIX_hydrolase_CS"/>
</dbReference>
<proteinExistence type="predicted"/>
<evidence type="ECO:0000256" key="2">
    <source>
        <dbReference type="ARBA" id="ARBA00022801"/>
    </source>
</evidence>
<evidence type="ECO:0000259" key="3">
    <source>
        <dbReference type="PROSITE" id="PS51462"/>
    </source>
</evidence>
<protein>
    <recommendedName>
        <fullName evidence="3">Nudix hydrolase domain-containing protein</fullName>
    </recommendedName>
</protein>
<keyword evidence="2" id="KW-0378">Hydrolase</keyword>
<name>A0A0P6YJJ2_9CHLR</name>
<dbReference type="GO" id="GO:0006753">
    <property type="term" value="P:nucleoside phosphate metabolic process"/>
    <property type="evidence" value="ECO:0007669"/>
    <property type="project" value="TreeGrafter"/>
</dbReference>
<evidence type="ECO:0000256" key="1">
    <source>
        <dbReference type="ARBA" id="ARBA00001946"/>
    </source>
</evidence>
<dbReference type="PANTHER" id="PTHR11839:SF18">
    <property type="entry name" value="NUDIX HYDROLASE DOMAIN-CONTAINING PROTEIN"/>
    <property type="match status" value="1"/>
</dbReference>
<evidence type="ECO:0000313" key="5">
    <source>
        <dbReference type="Proteomes" id="UP000050501"/>
    </source>
</evidence>
<dbReference type="InterPro" id="IPR015797">
    <property type="entry name" value="NUDIX_hydrolase-like_dom_sf"/>
</dbReference>
<gene>
    <name evidence="4" type="ORF">ADN01_02990</name>
</gene>
<dbReference type="STRING" id="229921.ADN01_02990"/>
<dbReference type="Gene3D" id="3.90.79.10">
    <property type="entry name" value="Nucleoside Triphosphate Pyrophosphohydrolase"/>
    <property type="match status" value="1"/>
</dbReference>
<accession>A0A0P6YJJ2</accession>
<comment type="cofactor">
    <cofactor evidence="1">
        <name>Mg(2+)</name>
        <dbReference type="ChEBI" id="CHEBI:18420"/>
    </cofactor>
</comment>
<dbReference type="RefSeq" id="WP_062416973.1">
    <property type="nucleotide sequence ID" value="NZ_DF967974.1"/>
</dbReference>
<dbReference type="Proteomes" id="UP000050501">
    <property type="component" value="Unassembled WGS sequence"/>
</dbReference>
<dbReference type="InterPro" id="IPR000086">
    <property type="entry name" value="NUDIX_hydrolase_dom"/>
</dbReference>
<evidence type="ECO:0000313" key="4">
    <source>
        <dbReference type="EMBL" id="KPL89862.1"/>
    </source>
</evidence>
<reference evidence="4 5" key="1">
    <citation type="submission" date="2015-07" db="EMBL/GenBank/DDBJ databases">
        <title>Genome sequence of Levilinea saccharolytica DSM 16555.</title>
        <authorList>
            <person name="Hemp J."/>
            <person name="Ward L.M."/>
            <person name="Pace L.A."/>
            <person name="Fischer W.W."/>
        </authorList>
    </citation>
    <scope>NUCLEOTIDE SEQUENCE [LARGE SCALE GENOMIC DNA]</scope>
    <source>
        <strain evidence="4 5">KIBI-1</strain>
    </source>
</reference>
<dbReference type="PROSITE" id="PS00893">
    <property type="entry name" value="NUDIX_BOX"/>
    <property type="match status" value="1"/>
</dbReference>
<keyword evidence="5" id="KW-1185">Reference proteome</keyword>